<feature type="region of interest" description="Disordered" evidence="1">
    <location>
        <begin position="218"/>
        <end position="243"/>
    </location>
</feature>
<sequence>MDKPVKNADVEKLGQTIENEEIGRVVDVDEVEKWLTDIPSLINQPREIPIINIEPDVRSSDLERVDEALIGKYKTTFSGSKKNRTHNIRLASERINQLILMPGEKFSFNEVVGERTAARGYKSAGIIIRGEPAEGLGGGICQVSTTLYNAVDRAGIKTVRRFSHSAAVPYVPPGRDATVSWGGPDYRFKNNMDKPIMIKVKLENNAITIYMYTVPGAKKQQKNAGETESKKTFSQQKSVKTEE</sequence>
<protein>
    <submittedName>
        <fullName evidence="2">VanW family protein</fullName>
    </submittedName>
</protein>
<gene>
    <name evidence="2" type="ORF">IC620_13540</name>
</gene>
<dbReference type="InterPro" id="IPR007391">
    <property type="entry name" value="Vancomycin_resist_VanW"/>
</dbReference>
<dbReference type="AlphaFoldDB" id="A0A926NB83"/>
<dbReference type="EMBL" id="JACXAH010000024">
    <property type="protein sequence ID" value="MBD1373372.1"/>
    <property type="molecule type" value="Genomic_DNA"/>
</dbReference>
<dbReference type="InterPro" id="IPR052913">
    <property type="entry name" value="Glycopeptide_resist_protein"/>
</dbReference>
<dbReference type="PANTHER" id="PTHR35788">
    <property type="entry name" value="EXPORTED PROTEIN-RELATED"/>
    <property type="match status" value="1"/>
</dbReference>
<dbReference type="Pfam" id="PF04294">
    <property type="entry name" value="VanW"/>
    <property type="match status" value="1"/>
</dbReference>
<feature type="compositionally biased region" description="Polar residues" evidence="1">
    <location>
        <begin position="232"/>
        <end position="243"/>
    </location>
</feature>
<comment type="caution">
    <text evidence="2">The sequence shown here is derived from an EMBL/GenBank/DDBJ whole genome shotgun (WGS) entry which is preliminary data.</text>
</comment>
<evidence type="ECO:0000256" key="1">
    <source>
        <dbReference type="SAM" id="MobiDB-lite"/>
    </source>
</evidence>
<evidence type="ECO:0000313" key="3">
    <source>
        <dbReference type="Proteomes" id="UP000661691"/>
    </source>
</evidence>
<organism evidence="2 3">
    <name type="scientific">Polycladospora coralii</name>
    <dbReference type="NCBI Taxonomy" id="2771432"/>
    <lineage>
        <taxon>Bacteria</taxon>
        <taxon>Bacillati</taxon>
        <taxon>Bacillota</taxon>
        <taxon>Bacilli</taxon>
        <taxon>Bacillales</taxon>
        <taxon>Thermoactinomycetaceae</taxon>
        <taxon>Polycladospora</taxon>
    </lineage>
</organism>
<proteinExistence type="predicted"/>
<keyword evidence="3" id="KW-1185">Reference proteome</keyword>
<reference evidence="2" key="1">
    <citation type="submission" date="2020-09" db="EMBL/GenBank/DDBJ databases">
        <title>A novel bacterium of genus Hazenella, isolated from South China Sea.</title>
        <authorList>
            <person name="Huang H."/>
            <person name="Mo K."/>
            <person name="Hu Y."/>
        </authorList>
    </citation>
    <scope>NUCLEOTIDE SEQUENCE</scope>
    <source>
        <strain evidence="2">IB182357</strain>
    </source>
</reference>
<name>A0A926NB83_9BACL</name>
<dbReference type="PANTHER" id="PTHR35788:SF1">
    <property type="entry name" value="EXPORTED PROTEIN"/>
    <property type="match status" value="1"/>
</dbReference>
<evidence type="ECO:0000313" key="2">
    <source>
        <dbReference type="EMBL" id="MBD1373372.1"/>
    </source>
</evidence>
<accession>A0A926NB83</accession>
<dbReference type="Proteomes" id="UP000661691">
    <property type="component" value="Unassembled WGS sequence"/>
</dbReference>